<dbReference type="Gramene" id="EER98072">
    <property type="protein sequence ID" value="EER98072"/>
    <property type="gene ID" value="SORBI_3002G055400"/>
</dbReference>
<reference evidence="2" key="2">
    <citation type="submission" date="2020-10" db="EMBL/GenBank/DDBJ databases">
        <authorList>
            <person name="Cooper E.A."/>
            <person name="Brenton Z.W."/>
            <person name="Flinn B.S."/>
            <person name="Jenkins J."/>
            <person name="Shu S."/>
            <person name="Flowers D."/>
            <person name="Luo F."/>
            <person name="Wang Y."/>
            <person name="Xia P."/>
            <person name="Barry K."/>
            <person name="Daum C."/>
            <person name="Lipzen A."/>
            <person name="Yoshinaga Y."/>
            <person name="Schmutz J."/>
            <person name="Saski C."/>
            <person name="Vermerris W."/>
            <person name="Kresovich S."/>
        </authorList>
    </citation>
    <scope>NUCLEOTIDE SEQUENCE</scope>
</reference>
<feature type="region of interest" description="Disordered" evidence="1">
    <location>
        <begin position="115"/>
        <end position="138"/>
    </location>
</feature>
<dbReference type="PANTHER" id="PTHR31579">
    <property type="entry name" value="OS03G0796600 PROTEIN"/>
    <property type="match status" value="1"/>
</dbReference>
<proteinExistence type="predicted"/>
<name>A0A921RLE3_SORBI</name>
<feature type="region of interest" description="Disordered" evidence="1">
    <location>
        <begin position="436"/>
        <end position="455"/>
    </location>
</feature>
<feature type="compositionally biased region" description="Basic and acidic residues" evidence="1">
    <location>
        <begin position="116"/>
        <end position="129"/>
    </location>
</feature>
<comment type="caution">
    <text evidence="2">The sequence shown here is derived from an EMBL/GenBank/DDBJ whole genome shotgun (WGS) entry which is preliminary data.</text>
</comment>
<dbReference type="AlphaFoldDB" id="A0A921RLE3"/>
<dbReference type="InterPro" id="IPR006502">
    <property type="entry name" value="PDDEXK-like"/>
</dbReference>
<protein>
    <recommendedName>
        <fullName evidence="4">DUF506 domain-containing protein</fullName>
    </recommendedName>
</protein>
<organism evidence="2 3">
    <name type="scientific">Sorghum bicolor</name>
    <name type="common">Sorghum</name>
    <name type="synonym">Sorghum vulgare</name>
    <dbReference type="NCBI Taxonomy" id="4558"/>
    <lineage>
        <taxon>Eukaryota</taxon>
        <taxon>Viridiplantae</taxon>
        <taxon>Streptophyta</taxon>
        <taxon>Embryophyta</taxon>
        <taxon>Tracheophyta</taxon>
        <taxon>Spermatophyta</taxon>
        <taxon>Magnoliopsida</taxon>
        <taxon>Liliopsida</taxon>
        <taxon>Poales</taxon>
        <taxon>Poaceae</taxon>
        <taxon>PACMAD clade</taxon>
        <taxon>Panicoideae</taxon>
        <taxon>Andropogonodae</taxon>
        <taxon>Andropogoneae</taxon>
        <taxon>Sorghinae</taxon>
        <taxon>Sorghum</taxon>
    </lineage>
</organism>
<dbReference type="PANTHER" id="PTHR31579:SF38">
    <property type="entry name" value="PLANT-SPECIFIC DOMAIN TIGR01615 FAMILY PROTEIN"/>
    <property type="match status" value="1"/>
</dbReference>
<evidence type="ECO:0000313" key="2">
    <source>
        <dbReference type="EMBL" id="KAG0541894.1"/>
    </source>
</evidence>
<reference evidence="2" key="1">
    <citation type="journal article" date="2019" name="BMC Genomics">
        <title>A new reference genome for Sorghum bicolor reveals high levels of sequence similarity between sweet and grain genotypes: implications for the genetics of sugar metabolism.</title>
        <authorList>
            <person name="Cooper E.A."/>
            <person name="Brenton Z.W."/>
            <person name="Flinn B.S."/>
            <person name="Jenkins J."/>
            <person name="Shu S."/>
            <person name="Flowers D."/>
            <person name="Luo F."/>
            <person name="Wang Y."/>
            <person name="Xia P."/>
            <person name="Barry K."/>
            <person name="Daum C."/>
            <person name="Lipzen A."/>
            <person name="Yoshinaga Y."/>
            <person name="Schmutz J."/>
            <person name="Saski C."/>
            <person name="Vermerris W."/>
            <person name="Kresovich S."/>
        </authorList>
    </citation>
    <scope>NUCLEOTIDE SEQUENCE</scope>
</reference>
<evidence type="ECO:0008006" key="4">
    <source>
        <dbReference type="Google" id="ProtNLM"/>
    </source>
</evidence>
<dbReference type="EMBL" id="CM027681">
    <property type="protein sequence ID" value="KAG0541894.1"/>
    <property type="molecule type" value="Genomic_DNA"/>
</dbReference>
<evidence type="ECO:0000256" key="1">
    <source>
        <dbReference type="SAM" id="MobiDB-lite"/>
    </source>
</evidence>
<dbReference type="Proteomes" id="UP000807115">
    <property type="component" value="Chromosome 2"/>
</dbReference>
<gene>
    <name evidence="2" type="ORF">BDA96_02G055600</name>
</gene>
<evidence type="ECO:0000313" key="3">
    <source>
        <dbReference type="Proteomes" id="UP000807115"/>
    </source>
</evidence>
<accession>A0A921RLE3</accession>
<dbReference type="Pfam" id="PF04720">
    <property type="entry name" value="PDDEXK_6"/>
    <property type="match status" value="1"/>
</dbReference>
<sequence>MPAQPHEIPWGTSRLPCPCPTHFSLYIHLLSHTHSVLGRWGVVREARAGAVRPGSVLVRSSDATPLLPKTSFGRFNDDGVRSVNQQGTIEGRPPAAPGRVSMLRRLLVRVTPAERLVGDGKERDKDEKAPATGGAGAEADVGSVALDKMVISFMEESSAAVERPPRGRCGNCFNGNQDGISDDEDFDFLPSASHPAAPPAAAGDALELLKGLVQCASTAERNLLADASRIAERCRKGGYGSGCGRKKADVRRAVADGLRALGYDAAVCTSRWEKTPSHPAGEHEYIDALVVESGSGSGSGAGRLVVEVDFRSEFEVARPTKAYRLALQALPPLFVGTPDRLGRIVAVVTEAARQSLRKRGLHFPPWRNHEYMRAKWLSPHSRSGNPDKTPAPALATPISVATFSGEFELRFDDKPKASAADIPAGGEEDKKITVVVSPTPEDPGAAGKLRLSPQPPQAKMKVVTGLASLLLLAS</sequence>
<dbReference type="NCBIfam" id="TIGR01615">
    <property type="entry name" value="A_thal_3542"/>
    <property type="match status" value="1"/>
</dbReference>